<organism evidence="1 2">
    <name type="scientific">Salmonella bongori N268-08</name>
    <dbReference type="NCBI Taxonomy" id="1197719"/>
    <lineage>
        <taxon>Bacteria</taxon>
        <taxon>Pseudomonadati</taxon>
        <taxon>Pseudomonadota</taxon>
        <taxon>Gammaproteobacteria</taxon>
        <taxon>Enterobacterales</taxon>
        <taxon>Enterobacteriaceae</taxon>
        <taxon>Salmonella</taxon>
    </lineage>
</organism>
<keyword evidence="1" id="KW-0614">Plasmid</keyword>
<dbReference type="eggNOG" id="ENOG5032RVC">
    <property type="taxonomic scope" value="Bacteria"/>
</dbReference>
<dbReference type="KEGG" id="sbz:A464_plas0073"/>
<name>S5NNU3_SALBN</name>
<protein>
    <submittedName>
        <fullName evidence="1">Uncharacterized protein</fullName>
    </submittedName>
</protein>
<sequence>MPGRLFASITRPWLMPRLISRGSGSSWPPDVTDRPARSDGATLPVQHTERITMNNDTLNALILRHGDNLLRRSGWPDSVDMTPVSPDTVPGWLVACGSLSAGEILTLTEQLCQPLTYGLAALLTAAECDDLLAFLKDFIDRICDIVRQDAQRKGGKGETPSFIRR</sequence>
<reference evidence="1 2" key="1">
    <citation type="submission" date="2013-07" db="EMBL/GenBank/DDBJ databases">
        <title>Genome sequence of Salmonella bongori N268-08 - a rare clinical isolate.</title>
        <authorList>
            <person name="Marti R."/>
            <person name="Hagens S."/>
            <person name="Loessner M.J."/>
            <person name="Klumpp J."/>
        </authorList>
    </citation>
    <scope>NUCLEOTIDE SEQUENCE [LARGE SCALE GENOMIC DNA]</scope>
    <source>
        <strain evidence="1 2">N268-08</strain>
        <plasmid evidence="2">Plasmid RM1</plasmid>
    </source>
</reference>
<proteinExistence type="predicted"/>
<evidence type="ECO:0000313" key="2">
    <source>
        <dbReference type="Proteomes" id="UP000015042"/>
    </source>
</evidence>
<accession>S5NNU3</accession>
<dbReference type="HOGENOM" id="CLU_1609611_0_0_6"/>
<dbReference type="EMBL" id="CP006609">
    <property type="protein sequence ID" value="AGR61897.1"/>
    <property type="molecule type" value="Genomic_DNA"/>
</dbReference>
<evidence type="ECO:0000313" key="1">
    <source>
        <dbReference type="EMBL" id="AGR61897.1"/>
    </source>
</evidence>
<dbReference type="Proteomes" id="UP000015042">
    <property type="component" value="Plasmid RM1"/>
</dbReference>
<geneLocation type="plasmid" evidence="1 2">
    <name>RM1</name>
</geneLocation>
<dbReference type="AlphaFoldDB" id="S5NNU3"/>
<dbReference type="PATRIC" id="fig|1197719.3.peg.4707"/>
<gene>
    <name evidence="1" type="ORF">A464_plas0073</name>
</gene>